<name>A0A3D8GQ78_9BACI</name>
<dbReference type="OrthoDB" id="2697487at2"/>
<sequence>MKKAERILLKVAVAQFLFLLLAQIFIHRFGVLPELIGISKYEGTSKMDHTDILEVFRVR</sequence>
<dbReference type="Proteomes" id="UP000257144">
    <property type="component" value="Unassembled WGS sequence"/>
</dbReference>
<organism evidence="2 3">
    <name type="scientific">Neobacillus piezotolerans</name>
    <dbReference type="NCBI Taxonomy" id="2259171"/>
    <lineage>
        <taxon>Bacteria</taxon>
        <taxon>Bacillati</taxon>
        <taxon>Bacillota</taxon>
        <taxon>Bacilli</taxon>
        <taxon>Bacillales</taxon>
        <taxon>Bacillaceae</taxon>
        <taxon>Neobacillus</taxon>
    </lineage>
</organism>
<gene>
    <name evidence="2" type="ORF">DRW41_12375</name>
</gene>
<evidence type="ECO:0000256" key="1">
    <source>
        <dbReference type="SAM" id="Phobius"/>
    </source>
</evidence>
<feature type="transmembrane region" description="Helical" evidence="1">
    <location>
        <begin position="7"/>
        <end position="26"/>
    </location>
</feature>
<dbReference type="Pfam" id="PF17313">
    <property type="entry name" value="DUF5359"/>
    <property type="match status" value="1"/>
</dbReference>
<evidence type="ECO:0000313" key="2">
    <source>
        <dbReference type="EMBL" id="RDU36329.1"/>
    </source>
</evidence>
<keyword evidence="1" id="KW-0812">Transmembrane</keyword>
<keyword evidence="3" id="KW-1185">Reference proteome</keyword>
<keyword evidence="1" id="KW-0472">Membrane</keyword>
<evidence type="ECO:0008006" key="4">
    <source>
        <dbReference type="Google" id="ProtNLM"/>
    </source>
</evidence>
<dbReference type="InterPro" id="IPR035281">
    <property type="entry name" value="DUF5359"/>
</dbReference>
<dbReference type="EMBL" id="QNQT01000005">
    <property type="protein sequence ID" value="RDU36329.1"/>
    <property type="molecule type" value="Genomic_DNA"/>
</dbReference>
<dbReference type="AlphaFoldDB" id="A0A3D8GQ78"/>
<comment type="caution">
    <text evidence="2">The sequence shown here is derived from an EMBL/GenBank/DDBJ whole genome shotgun (WGS) entry which is preliminary data.</text>
</comment>
<reference evidence="2 3" key="1">
    <citation type="submission" date="2018-07" db="EMBL/GenBank/DDBJ databases">
        <title>Bacillus sp. YLB-04 draft genome sequence.</title>
        <authorList>
            <person name="Yu L."/>
            <person name="Tang X."/>
        </authorList>
    </citation>
    <scope>NUCLEOTIDE SEQUENCE [LARGE SCALE GENOMIC DNA]</scope>
    <source>
        <strain evidence="2 3">YLB-04</strain>
    </source>
</reference>
<evidence type="ECO:0000313" key="3">
    <source>
        <dbReference type="Proteomes" id="UP000257144"/>
    </source>
</evidence>
<accession>A0A3D8GQ78</accession>
<protein>
    <recommendedName>
        <fullName evidence="4">YpfB family protein</fullName>
    </recommendedName>
</protein>
<keyword evidence="1" id="KW-1133">Transmembrane helix</keyword>
<proteinExistence type="predicted"/>